<accession>A0A9X6NH37</accession>
<dbReference type="Proteomes" id="UP000192578">
    <property type="component" value="Unassembled WGS sequence"/>
</dbReference>
<comment type="caution">
    <text evidence="3">The sequence shown here is derived from an EMBL/GenBank/DDBJ whole genome shotgun (WGS) entry which is preliminary data.</text>
</comment>
<keyword evidence="4" id="KW-1185">Reference proteome</keyword>
<protein>
    <recommendedName>
        <fullName evidence="5">Secreted protein</fullName>
    </recommendedName>
</protein>
<feature type="region of interest" description="Disordered" evidence="1">
    <location>
        <begin position="178"/>
        <end position="203"/>
    </location>
</feature>
<dbReference type="AlphaFoldDB" id="A0A9X6NH37"/>
<dbReference type="EMBL" id="MTYJ01000372">
    <property type="protein sequence ID" value="OWA54120.1"/>
    <property type="molecule type" value="Genomic_DNA"/>
</dbReference>
<evidence type="ECO:0008006" key="5">
    <source>
        <dbReference type="Google" id="ProtNLM"/>
    </source>
</evidence>
<evidence type="ECO:0000313" key="3">
    <source>
        <dbReference type="EMBL" id="OWA54120.1"/>
    </source>
</evidence>
<gene>
    <name evidence="3" type="ORF">BV898_18538</name>
</gene>
<keyword evidence="2" id="KW-0732">Signal</keyword>
<dbReference type="OrthoDB" id="10365185at2759"/>
<feature type="chain" id="PRO_5040920628" description="Secreted protein" evidence="2">
    <location>
        <begin position="17"/>
        <end position="203"/>
    </location>
</feature>
<proteinExistence type="predicted"/>
<evidence type="ECO:0000256" key="2">
    <source>
        <dbReference type="SAM" id="SignalP"/>
    </source>
</evidence>
<reference evidence="4" key="1">
    <citation type="submission" date="2017-01" db="EMBL/GenBank/DDBJ databases">
        <title>Comparative genomics of anhydrobiosis in the tardigrade Hypsibius dujardini.</title>
        <authorList>
            <person name="Yoshida Y."/>
            <person name="Koutsovoulos G."/>
            <person name="Laetsch D."/>
            <person name="Stevens L."/>
            <person name="Kumar S."/>
            <person name="Horikawa D."/>
            <person name="Ishino K."/>
            <person name="Komine S."/>
            <person name="Tomita M."/>
            <person name="Blaxter M."/>
            <person name="Arakawa K."/>
        </authorList>
    </citation>
    <scope>NUCLEOTIDE SEQUENCE [LARGE SCALE GENOMIC DNA]</scope>
    <source>
        <strain evidence="4">Z151</strain>
    </source>
</reference>
<feature type="signal peptide" evidence="2">
    <location>
        <begin position="1"/>
        <end position="16"/>
    </location>
</feature>
<organism evidence="3 4">
    <name type="scientific">Hypsibius exemplaris</name>
    <name type="common">Freshwater tardigrade</name>
    <dbReference type="NCBI Taxonomy" id="2072580"/>
    <lineage>
        <taxon>Eukaryota</taxon>
        <taxon>Metazoa</taxon>
        <taxon>Ecdysozoa</taxon>
        <taxon>Tardigrada</taxon>
        <taxon>Eutardigrada</taxon>
        <taxon>Parachela</taxon>
        <taxon>Hypsibioidea</taxon>
        <taxon>Hypsibiidae</taxon>
        <taxon>Hypsibius</taxon>
    </lineage>
</organism>
<sequence>MLKFLVLCTLAAMVAADGTRIEYRLSNYRNQGGVLASGKKCDRGVGKKCDPLITATIDTDSPSSAWPGSKPLKSWTKVFEADEQDSAAVNKIVSKDICGRLNSQTPKLRVNVVDVDGDHTTPIEQFECLAGRDVSRSESSAQWSTEKACNARNNPDRVNLMYSWRAFTIPDRECGEQAIGGGWSSSGSGRDPSRRPWGSRRLD</sequence>
<name>A0A9X6NH37_HYPEX</name>
<evidence type="ECO:0000313" key="4">
    <source>
        <dbReference type="Proteomes" id="UP000192578"/>
    </source>
</evidence>
<evidence type="ECO:0000256" key="1">
    <source>
        <dbReference type="SAM" id="MobiDB-lite"/>
    </source>
</evidence>